<dbReference type="OrthoDB" id="581739at2759"/>
<dbReference type="OMA" id="ITYISTC"/>
<dbReference type="eggNOG" id="ENOG502SCUZ">
    <property type="taxonomic scope" value="Eukaryota"/>
</dbReference>
<dbReference type="Pfam" id="PF01419">
    <property type="entry name" value="Jacalin"/>
    <property type="match status" value="2"/>
</dbReference>
<keyword evidence="2" id="KW-0430">Lectin</keyword>
<feature type="domain" description="Jacalin-type lectin" evidence="4">
    <location>
        <begin position="1"/>
        <end position="111"/>
    </location>
</feature>
<dbReference type="GO" id="GO:0030246">
    <property type="term" value="F:carbohydrate binding"/>
    <property type="evidence" value="ECO:0007669"/>
    <property type="project" value="UniProtKB-KW"/>
</dbReference>
<dbReference type="Gramene" id="KFK33903">
    <property type="protein sequence ID" value="KFK33903"/>
    <property type="gene ID" value="AALP_AA5G075700"/>
</dbReference>
<gene>
    <name evidence="5" type="ordered locus">AALP_Aa5g075700</name>
</gene>
<accession>A0A087GVK1</accession>
<dbReference type="Proteomes" id="UP000029120">
    <property type="component" value="Chromosome 5"/>
</dbReference>
<evidence type="ECO:0000259" key="4">
    <source>
        <dbReference type="PROSITE" id="PS51752"/>
    </source>
</evidence>
<dbReference type="AlphaFoldDB" id="A0A087GVK1"/>
<dbReference type="SMART" id="SM00915">
    <property type="entry name" value="Jacalin"/>
    <property type="match status" value="2"/>
</dbReference>
<protein>
    <recommendedName>
        <fullName evidence="4">Jacalin-type lectin domain-containing protein</fullName>
    </recommendedName>
</protein>
<dbReference type="PANTHER" id="PTHR47293:SF58">
    <property type="entry name" value="JACALIN-RELATED LECTIN 22-RELATED"/>
    <property type="match status" value="1"/>
</dbReference>
<evidence type="ECO:0000256" key="1">
    <source>
        <dbReference type="ARBA" id="ARBA00006568"/>
    </source>
</evidence>
<dbReference type="InterPro" id="IPR036404">
    <property type="entry name" value="Jacalin-like_lectin_dom_sf"/>
</dbReference>
<dbReference type="CDD" id="cd09612">
    <property type="entry name" value="Jacalin"/>
    <property type="match status" value="2"/>
</dbReference>
<feature type="domain" description="Jacalin-type lectin" evidence="4">
    <location>
        <begin position="117"/>
        <end position="260"/>
    </location>
</feature>
<evidence type="ECO:0000313" key="5">
    <source>
        <dbReference type="EMBL" id="KFK33903.1"/>
    </source>
</evidence>
<comment type="similarity">
    <text evidence="1">Belongs to the jacalin lectin family.</text>
</comment>
<organism evidence="5 6">
    <name type="scientific">Arabis alpina</name>
    <name type="common">Alpine rock-cress</name>
    <dbReference type="NCBI Taxonomy" id="50452"/>
    <lineage>
        <taxon>Eukaryota</taxon>
        <taxon>Viridiplantae</taxon>
        <taxon>Streptophyta</taxon>
        <taxon>Embryophyta</taxon>
        <taxon>Tracheophyta</taxon>
        <taxon>Spermatophyta</taxon>
        <taxon>Magnoliopsida</taxon>
        <taxon>eudicotyledons</taxon>
        <taxon>Gunneridae</taxon>
        <taxon>Pentapetalae</taxon>
        <taxon>rosids</taxon>
        <taxon>malvids</taxon>
        <taxon>Brassicales</taxon>
        <taxon>Brassicaceae</taxon>
        <taxon>Arabideae</taxon>
        <taxon>Arabis</taxon>
    </lineage>
</organism>
<sequence length="263" mass="28558">MVDYDKAGKLETHENGDRIEEDRRQGTLKEFVVDYPNEYITSVEGTCDPGGSTMTNRVRSLSLKTSKGRISPVYGTVGNVTFVLESKGRALVGFYGQGGYGIDAIGAYFGSIPISPVEKLQGQGGDGGASWDDGVFDGVRKIYVGQGENGVASVKFVYDKNNQVVLGEEHGKMTLLGYEEFELDYPSEYITAIEGCYDKIFGSAFTVITMLKFKTNVRTSPPFGLESTTNFVIEKAGHKIVGFHGKASDQLHQFGVGVVPITN</sequence>
<dbReference type="SUPFAM" id="SSF51101">
    <property type="entry name" value="Mannose-binding lectins"/>
    <property type="match status" value="2"/>
</dbReference>
<evidence type="ECO:0000256" key="2">
    <source>
        <dbReference type="ARBA" id="ARBA00022734"/>
    </source>
</evidence>
<dbReference type="PROSITE" id="PS51752">
    <property type="entry name" value="JACALIN_LECTIN"/>
    <property type="match status" value="2"/>
</dbReference>
<feature type="region of interest" description="Disordered" evidence="3">
    <location>
        <begin position="1"/>
        <end position="22"/>
    </location>
</feature>
<dbReference type="InterPro" id="IPR001229">
    <property type="entry name" value="Jacalin-like_lectin_dom"/>
</dbReference>
<dbReference type="InterPro" id="IPR033734">
    <property type="entry name" value="Jacalin-like_lectin_dom_plant"/>
</dbReference>
<dbReference type="Gene3D" id="2.100.10.30">
    <property type="entry name" value="Jacalin-like lectin domain"/>
    <property type="match status" value="2"/>
</dbReference>
<dbReference type="PANTHER" id="PTHR47293">
    <property type="entry name" value="JACALIN-RELATED LECTIN 3"/>
    <property type="match status" value="1"/>
</dbReference>
<reference evidence="6" key="1">
    <citation type="journal article" date="2015" name="Nat. Plants">
        <title>Genome expansion of Arabis alpina linked with retrotransposition and reduced symmetric DNA methylation.</title>
        <authorList>
            <person name="Willing E.M."/>
            <person name="Rawat V."/>
            <person name="Mandakova T."/>
            <person name="Maumus F."/>
            <person name="James G.V."/>
            <person name="Nordstroem K.J."/>
            <person name="Becker C."/>
            <person name="Warthmann N."/>
            <person name="Chica C."/>
            <person name="Szarzynska B."/>
            <person name="Zytnicki M."/>
            <person name="Albani M.C."/>
            <person name="Kiefer C."/>
            <person name="Bergonzi S."/>
            <person name="Castaings L."/>
            <person name="Mateos J.L."/>
            <person name="Berns M.C."/>
            <person name="Bujdoso N."/>
            <person name="Piofczyk T."/>
            <person name="de Lorenzo L."/>
            <person name="Barrero-Sicilia C."/>
            <person name="Mateos I."/>
            <person name="Piednoel M."/>
            <person name="Hagmann J."/>
            <person name="Chen-Min-Tao R."/>
            <person name="Iglesias-Fernandez R."/>
            <person name="Schuster S.C."/>
            <person name="Alonso-Blanco C."/>
            <person name="Roudier F."/>
            <person name="Carbonero P."/>
            <person name="Paz-Ares J."/>
            <person name="Davis S.J."/>
            <person name="Pecinka A."/>
            <person name="Quesneville H."/>
            <person name="Colot V."/>
            <person name="Lysak M.A."/>
            <person name="Weigel D."/>
            <person name="Coupland G."/>
            <person name="Schneeberger K."/>
        </authorList>
    </citation>
    <scope>NUCLEOTIDE SEQUENCE [LARGE SCALE GENOMIC DNA]</scope>
    <source>
        <strain evidence="6">cv. Pajares</strain>
    </source>
</reference>
<evidence type="ECO:0000313" key="6">
    <source>
        <dbReference type="Proteomes" id="UP000029120"/>
    </source>
</evidence>
<evidence type="ECO:0000256" key="3">
    <source>
        <dbReference type="SAM" id="MobiDB-lite"/>
    </source>
</evidence>
<keyword evidence="6" id="KW-1185">Reference proteome</keyword>
<proteinExistence type="inferred from homology"/>
<dbReference type="FunFam" id="2.100.10.30:FF:000001">
    <property type="entry name" value="Jacalin-related lectin 33"/>
    <property type="match status" value="1"/>
</dbReference>
<name>A0A087GVK1_ARAAL</name>
<dbReference type="EMBL" id="CM002873">
    <property type="protein sequence ID" value="KFK33903.1"/>
    <property type="molecule type" value="Genomic_DNA"/>
</dbReference>